<dbReference type="EMBL" id="JBANFI010000002">
    <property type="protein sequence ID" value="MFK7160060.1"/>
    <property type="molecule type" value="Genomic_DNA"/>
</dbReference>
<reference evidence="1 2" key="1">
    <citation type="submission" date="2024-02" db="EMBL/GenBank/DDBJ databases">
        <title>Marinospirillum sp. MEB 164 isolated from Lonar lake sediment.</title>
        <authorList>
            <person name="Joshi A."/>
            <person name="Thite S."/>
        </authorList>
    </citation>
    <scope>NUCLEOTIDE SEQUENCE [LARGE SCALE GENOMIC DNA]</scope>
    <source>
        <strain evidence="1 2">MEB164</strain>
    </source>
</reference>
<dbReference type="Proteomes" id="UP001621714">
    <property type="component" value="Unassembled WGS sequence"/>
</dbReference>
<gene>
    <name evidence="1" type="ORF">V6U78_03305</name>
</gene>
<evidence type="ECO:0000313" key="1">
    <source>
        <dbReference type="EMBL" id="MFK7160060.1"/>
    </source>
</evidence>
<accession>A0ABW8PUV6</accession>
<organism evidence="1 2">
    <name type="scientific">Marinospirillum alkalitolerans</name>
    <dbReference type="NCBI Taxonomy" id="3123374"/>
    <lineage>
        <taxon>Bacteria</taxon>
        <taxon>Pseudomonadati</taxon>
        <taxon>Pseudomonadota</taxon>
        <taxon>Gammaproteobacteria</taxon>
        <taxon>Oceanospirillales</taxon>
        <taxon>Oceanospirillaceae</taxon>
        <taxon>Marinospirillum</taxon>
    </lineage>
</organism>
<name>A0ABW8PUV6_9GAMM</name>
<keyword evidence="2" id="KW-1185">Reference proteome</keyword>
<proteinExistence type="predicted"/>
<protein>
    <submittedName>
        <fullName evidence="1">Uncharacterized protein</fullName>
    </submittedName>
</protein>
<dbReference type="RefSeq" id="WP_405337176.1">
    <property type="nucleotide sequence ID" value="NZ_JBANFI010000002.1"/>
</dbReference>
<sequence>MNALACPYPPSYQTLRHAAQQLRYFTWQESATQPPQIRAHFAYHDQADLQTLLQLLHLHNKGASHWPQQALSVIAEAGRLTLSAKAEAHTIAAIQQAEQAYQQLALDIRLIHPWTPLRPLFSGATAN</sequence>
<comment type="caution">
    <text evidence="1">The sequence shown here is derived from an EMBL/GenBank/DDBJ whole genome shotgun (WGS) entry which is preliminary data.</text>
</comment>
<evidence type="ECO:0000313" key="2">
    <source>
        <dbReference type="Proteomes" id="UP001621714"/>
    </source>
</evidence>